<reference evidence="5" key="1">
    <citation type="submission" date="2014-05" db="EMBL/GenBank/DDBJ databases">
        <authorList>
            <person name="Kube M."/>
        </authorList>
    </citation>
    <scope>NUCLEOTIDE SEQUENCE [LARGE SCALE GENOMIC DNA]</scope>
</reference>
<dbReference type="GO" id="GO:0009073">
    <property type="term" value="P:aromatic amino acid family biosynthetic process"/>
    <property type="evidence" value="ECO:0007669"/>
    <property type="project" value="UniProtKB-KW"/>
</dbReference>
<dbReference type="RefSeq" id="WP_045749749.1">
    <property type="nucleotide sequence ID" value="NZ_FUZK01000001.1"/>
</dbReference>
<evidence type="ECO:0000313" key="5">
    <source>
        <dbReference type="Proteomes" id="UP000032434"/>
    </source>
</evidence>
<protein>
    <submittedName>
        <fullName evidence="4">Shikimate 5-dehydrogenase I alpha</fullName>
    </submittedName>
</protein>
<dbReference type="InterPro" id="IPR046346">
    <property type="entry name" value="Aminoacid_DH-like_N_sf"/>
</dbReference>
<dbReference type="GO" id="GO:0009423">
    <property type="term" value="P:chorismate biosynthetic process"/>
    <property type="evidence" value="ECO:0007669"/>
    <property type="project" value="TreeGrafter"/>
</dbReference>
<dbReference type="OrthoDB" id="9792692at2"/>
<evidence type="ECO:0000313" key="4">
    <source>
        <dbReference type="EMBL" id="CDR31319.1"/>
    </source>
</evidence>
<comment type="pathway">
    <text evidence="1">Metabolic intermediate biosynthesis; chorismate biosynthesis; chorismate from D-erythrose 4-phosphate and phosphoenolpyruvate: step 4/7.</text>
</comment>
<dbReference type="GO" id="GO:0019632">
    <property type="term" value="P:shikimate metabolic process"/>
    <property type="evidence" value="ECO:0007669"/>
    <property type="project" value="TreeGrafter"/>
</dbReference>
<dbReference type="Gene3D" id="3.40.50.10860">
    <property type="entry name" value="Leucine Dehydrogenase, chain A, domain 1"/>
    <property type="match status" value="1"/>
</dbReference>
<dbReference type="STRING" id="35623.Aocu_12460"/>
<dbReference type="GO" id="GO:0005829">
    <property type="term" value="C:cytosol"/>
    <property type="evidence" value="ECO:0007669"/>
    <property type="project" value="TreeGrafter"/>
</dbReference>
<dbReference type="SUPFAM" id="SSF53223">
    <property type="entry name" value="Aminoacid dehydrogenase-like, N-terminal domain"/>
    <property type="match status" value="1"/>
</dbReference>
<dbReference type="InParanoid" id="A0A061AD19"/>
<dbReference type="PANTHER" id="PTHR21089">
    <property type="entry name" value="SHIKIMATE DEHYDROGENASE"/>
    <property type="match status" value="1"/>
</dbReference>
<dbReference type="InterPro" id="IPR013708">
    <property type="entry name" value="Shikimate_DH-bd_N"/>
</dbReference>
<sequence length="259" mass="29421">MIHLGLIGYPLTHSKSPRLHQEIALLNHIEIKYDLYPLNDISEVKTLIKQLKEGLIKGFNVTIPYKESVISYVDQLTDIAKKIKAVNTVYIKDGKIIGDNTDYDGFKYLFESFHDKSYQEIAILGTGGAALACYHVLKDLGYHPLMVSRNKVMASNQVFDQVLSYEDLYKRHVDLIINATPIGMYPKVDQSPLELYYVQDKAVIDLIYNPDITLMMKHAKRAINGLGMLIVQGIVAQNRFIDKTSDLDLYIKQLKGVNL</sequence>
<keyword evidence="2" id="KW-0028">Amino-acid biosynthesis</keyword>
<keyword evidence="2" id="KW-0057">Aromatic amino acid biosynthesis</keyword>
<dbReference type="HOGENOM" id="CLU_044063_4_1_14"/>
<dbReference type="GO" id="GO:0050661">
    <property type="term" value="F:NADP binding"/>
    <property type="evidence" value="ECO:0007669"/>
    <property type="project" value="TreeGrafter"/>
</dbReference>
<keyword evidence="5" id="KW-1185">Reference proteome</keyword>
<dbReference type="Pfam" id="PF08501">
    <property type="entry name" value="Shikimate_dh_N"/>
    <property type="match status" value="1"/>
</dbReference>
<proteinExistence type="predicted"/>
<dbReference type="GO" id="GO:0004764">
    <property type="term" value="F:shikimate 3-dehydrogenase (NADP+) activity"/>
    <property type="evidence" value="ECO:0007669"/>
    <property type="project" value="InterPro"/>
</dbReference>
<dbReference type="Gene3D" id="3.40.50.720">
    <property type="entry name" value="NAD(P)-binding Rossmann-like Domain"/>
    <property type="match status" value="1"/>
</dbReference>
<dbReference type="SUPFAM" id="SSF51735">
    <property type="entry name" value="NAD(P)-binding Rossmann-fold domains"/>
    <property type="match status" value="1"/>
</dbReference>
<evidence type="ECO:0000259" key="3">
    <source>
        <dbReference type="Pfam" id="PF08501"/>
    </source>
</evidence>
<dbReference type="InterPro" id="IPR022893">
    <property type="entry name" value="Shikimate_DH_fam"/>
</dbReference>
<feature type="domain" description="Shikimate dehydrogenase substrate binding N-terminal" evidence="3">
    <location>
        <begin position="6"/>
        <end position="89"/>
    </location>
</feature>
<gene>
    <name evidence="4" type="primary">aroD</name>
    <name evidence="4" type="ORF">Aocu_12460</name>
</gene>
<dbReference type="PANTHER" id="PTHR21089:SF1">
    <property type="entry name" value="BIFUNCTIONAL 3-DEHYDROQUINATE DEHYDRATASE_SHIKIMATE DEHYDROGENASE, CHLOROPLASTIC"/>
    <property type="match status" value="1"/>
</dbReference>
<organism evidence="4 5">
    <name type="scientific">Acholeplasma oculi</name>
    <dbReference type="NCBI Taxonomy" id="35623"/>
    <lineage>
        <taxon>Bacteria</taxon>
        <taxon>Bacillati</taxon>
        <taxon>Mycoplasmatota</taxon>
        <taxon>Mollicutes</taxon>
        <taxon>Acholeplasmatales</taxon>
        <taxon>Acholeplasmataceae</taxon>
        <taxon>Acholeplasma</taxon>
    </lineage>
</organism>
<evidence type="ECO:0000256" key="1">
    <source>
        <dbReference type="ARBA" id="ARBA00004871"/>
    </source>
</evidence>
<evidence type="ECO:0000256" key="2">
    <source>
        <dbReference type="ARBA" id="ARBA00023141"/>
    </source>
</evidence>
<dbReference type="CDD" id="cd01065">
    <property type="entry name" value="NAD_bind_Shikimate_DH"/>
    <property type="match status" value="1"/>
</dbReference>
<dbReference type="FunCoup" id="A0A061AD19">
    <property type="interactions" value="273"/>
</dbReference>
<dbReference type="Proteomes" id="UP000032434">
    <property type="component" value="Chromosome 1"/>
</dbReference>
<dbReference type="KEGG" id="aoc:Aocu_12460"/>
<dbReference type="EMBL" id="LK028559">
    <property type="protein sequence ID" value="CDR31319.1"/>
    <property type="molecule type" value="Genomic_DNA"/>
</dbReference>
<accession>A0A061AD19</accession>
<name>A0A061AD19_9MOLU</name>
<dbReference type="PATRIC" id="fig|35623.3.peg.1246"/>
<dbReference type="InterPro" id="IPR036291">
    <property type="entry name" value="NAD(P)-bd_dom_sf"/>
</dbReference>
<dbReference type="AlphaFoldDB" id="A0A061AD19"/>